<evidence type="ECO:0000256" key="1">
    <source>
        <dbReference type="ARBA" id="ARBA00000677"/>
    </source>
</evidence>
<protein>
    <recommendedName>
        <fullName evidence="4 7">Signal peptidase I</fullName>
        <ecNumber evidence="4 7">3.4.21.89</ecNumber>
    </recommendedName>
</protein>
<keyword evidence="7" id="KW-1133">Transmembrane helix</keyword>
<feature type="transmembrane region" description="Helical" evidence="7">
    <location>
        <begin position="12"/>
        <end position="34"/>
    </location>
</feature>
<keyword evidence="11" id="KW-1185">Reference proteome</keyword>
<dbReference type="InterPro" id="IPR036286">
    <property type="entry name" value="LexA/Signal_pep-like_sf"/>
</dbReference>
<dbReference type="NCBIfam" id="TIGR02227">
    <property type="entry name" value="sigpep_I_bact"/>
    <property type="match status" value="1"/>
</dbReference>
<comment type="caution">
    <text evidence="10">The sequence shown here is derived from an EMBL/GenBank/DDBJ whole genome shotgun (WGS) entry which is preliminary data.</text>
</comment>
<dbReference type="RefSeq" id="WP_380701579.1">
    <property type="nucleotide sequence ID" value="NZ_JBHSAP010000004.1"/>
</dbReference>
<evidence type="ECO:0000313" key="11">
    <source>
        <dbReference type="Proteomes" id="UP001595843"/>
    </source>
</evidence>
<dbReference type="EC" id="3.4.21.89" evidence="4 7"/>
<dbReference type="InterPro" id="IPR000223">
    <property type="entry name" value="Pept_S26A_signal_pept_1"/>
</dbReference>
<evidence type="ECO:0000259" key="9">
    <source>
        <dbReference type="Pfam" id="PF10502"/>
    </source>
</evidence>
<evidence type="ECO:0000256" key="4">
    <source>
        <dbReference type="ARBA" id="ARBA00013208"/>
    </source>
</evidence>
<dbReference type="InterPro" id="IPR019757">
    <property type="entry name" value="Pept_S26A_signal_pept_1_Lys-AS"/>
</dbReference>
<proteinExistence type="inferred from homology"/>
<keyword evidence="6 7" id="KW-0378">Hydrolase</keyword>
<keyword evidence="7" id="KW-0812">Transmembrane</keyword>
<comment type="similarity">
    <text evidence="3 8">Belongs to the peptidase S26 family.</text>
</comment>
<dbReference type="PANTHER" id="PTHR43390">
    <property type="entry name" value="SIGNAL PEPTIDASE I"/>
    <property type="match status" value="1"/>
</dbReference>
<dbReference type="EMBL" id="JBHSAP010000004">
    <property type="protein sequence ID" value="MFC4075557.1"/>
    <property type="molecule type" value="Genomic_DNA"/>
</dbReference>
<name>A0ABV8J9K0_9BACL</name>
<reference evidence="11" key="1">
    <citation type="journal article" date="2019" name="Int. J. Syst. Evol. Microbiol.">
        <title>The Global Catalogue of Microorganisms (GCM) 10K type strain sequencing project: providing services to taxonomists for standard genome sequencing and annotation.</title>
        <authorList>
            <consortium name="The Broad Institute Genomics Platform"/>
            <consortium name="The Broad Institute Genome Sequencing Center for Infectious Disease"/>
            <person name="Wu L."/>
            <person name="Ma J."/>
        </authorList>
    </citation>
    <scope>NUCLEOTIDE SEQUENCE [LARGE SCALE GENOMIC DNA]</scope>
    <source>
        <strain evidence="11">IBRC-M 10813</strain>
    </source>
</reference>
<dbReference type="InterPro" id="IPR019758">
    <property type="entry name" value="Pept_S26A_signal_pept_1_CS"/>
</dbReference>
<dbReference type="PANTHER" id="PTHR43390:SF1">
    <property type="entry name" value="CHLOROPLAST PROCESSING PEPTIDASE"/>
    <property type="match status" value="1"/>
</dbReference>
<dbReference type="Pfam" id="PF10502">
    <property type="entry name" value="Peptidase_S26"/>
    <property type="match status" value="1"/>
</dbReference>
<dbReference type="SUPFAM" id="SSF51306">
    <property type="entry name" value="LexA/Signal peptidase"/>
    <property type="match status" value="1"/>
</dbReference>
<dbReference type="Proteomes" id="UP001595843">
    <property type="component" value="Unassembled WGS sequence"/>
</dbReference>
<dbReference type="PROSITE" id="PS00760">
    <property type="entry name" value="SPASE_I_2"/>
    <property type="match status" value="1"/>
</dbReference>
<dbReference type="PROSITE" id="PS00761">
    <property type="entry name" value="SPASE_I_3"/>
    <property type="match status" value="1"/>
</dbReference>
<keyword evidence="7" id="KW-0472">Membrane</keyword>
<dbReference type="PRINTS" id="PR00727">
    <property type="entry name" value="LEADERPTASE"/>
</dbReference>
<sequence>MGKKAKNAASEWLTAILVAASLIIIIRVFLFAPYEVHGESMYPTFKGEELLIVNKWIYDVEKPQYGEIVIFHTAEQRDFIKRVIGKPGDRIAVKNGQVYRNGKKLNEPYMNEKIRRSLPETVVPQGHLFVMGDNRNHSRDSRDIGPVAIAEIVGRADVQLTPLSDFRLLFR</sequence>
<evidence type="ECO:0000256" key="5">
    <source>
        <dbReference type="ARBA" id="ARBA00022670"/>
    </source>
</evidence>
<dbReference type="CDD" id="cd06530">
    <property type="entry name" value="S26_SPase_I"/>
    <property type="match status" value="1"/>
</dbReference>
<comment type="subcellular location">
    <subcellularLocation>
        <location evidence="2">Cell membrane</location>
        <topology evidence="2">Single-pass type II membrane protein</topology>
    </subcellularLocation>
    <subcellularLocation>
        <location evidence="8">Membrane</location>
        <topology evidence="8">Single-pass type II membrane protein</topology>
    </subcellularLocation>
</comment>
<comment type="catalytic activity">
    <reaction evidence="1 7">
        <text>Cleavage of hydrophobic, N-terminal signal or leader sequences from secreted and periplasmic proteins.</text>
        <dbReference type="EC" id="3.4.21.89"/>
    </reaction>
</comment>
<dbReference type="InterPro" id="IPR019533">
    <property type="entry name" value="Peptidase_S26"/>
</dbReference>
<dbReference type="Gene3D" id="2.10.109.10">
    <property type="entry name" value="Umud Fragment, subunit A"/>
    <property type="match status" value="1"/>
</dbReference>
<gene>
    <name evidence="10" type="primary">lepB</name>
    <name evidence="10" type="ORF">ACFOUO_01890</name>
</gene>
<evidence type="ECO:0000256" key="7">
    <source>
        <dbReference type="RuleBase" id="RU003993"/>
    </source>
</evidence>
<dbReference type="GO" id="GO:0009003">
    <property type="term" value="F:signal peptidase activity"/>
    <property type="evidence" value="ECO:0007669"/>
    <property type="project" value="UniProtKB-EC"/>
</dbReference>
<dbReference type="InterPro" id="IPR019756">
    <property type="entry name" value="Pept_S26A_signal_pept_1_Ser-AS"/>
</dbReference>
<feature type="domain" description="Peptidase S26" evidence="9">
    <location>
        <begin position="11"/>
        <end position="158"/>
    </location>
</feature>
<evidence type="ECO:0000256" key="8">
    <source>
        <dbReference type="RuleBase" id="RU362042"/>
    </source>
</evidence>
<evidence type="ECO:0000313" key="10">
    <source>
        <dbReference type="EMBL" id="MFC4075557.1"/>
    </source>
</evidence>
<evidence type="ECO:0000256" key="6">
    <source>
        <dbReference type="ARBA" id="ARBA00022801"/>
    </source>
</evidence>
<evidence type="ECO:0000256" key="3">
    <source>
        <dbReference type="ARBA" id="ARBA00009370"/>
    </source>
</evidence>
<organism evidence="10 11">
    <name type="scientific">Salinithrix halophila</name>
    <dbReference type="NCBI Taxonomy" id="1485204"/>
    <lineage>
        <taxon>Bacteria</taxon>
        <taxon>Bacillati</taxon>
        <taxon>Bacillota</taxon>
        <taxon>Bacilli</taxon>
        <taxon>Bacillales</taxon>
        <taxon>Thermoactinomycetaceae</taxon>
        <taxon>Salinithrix</taxon>
    </lineage>
</organism>
<keyword evidence="5 7" id="KW-0645">Protease</keyword>
<accession>A0ABV8J9K0</accession>
<dbReference type="PROSITE" id="PS00501">
    <property type="entry name" value="SPASE_I_1"/>
    <property type="match status" value="1"/>
</dbReference>
<evidence type="ECO:0000256" key="2">
    <source>
        <dbReference type="ARBA" id="ARBA00004401"/>
    </source>
</evidence>